<dbReference type="RefSeq" id="WP_018625775.1">
    <property type="nucleotide sequence ID" value="NZ_BMGO01000002.1"/>
</dbReference>
<dbReference type="EMBL" id="CP025120">
    <property type="protein sequence ID" value="AUD78679.1"/>
    <property type="molecule type" value="Genomic_DNA"/>
</dbReference>
<dbReference type="Proteomes" id="UP000232693">
    <property type="component" value="Chromosome"/>
</dbReference>
<dbReference type="AlphaFoldDB" id="A0A2K9AXU7"/>
<name>A0A2K9AXU7_9GAMM</name>
<proteinExistence type="predicted"/>
<sequence>MSETQTSKRFIIKGRTETGETFRPSDWAERMCGNLCTFRNRRMVYSPLLRPAVIDGVKCVIISNQLSLEHPNLFKQLLDFAKTNKLVLIEEDA</sequence>
<evidence type="ECO:0000313" key="2">
    <source>
        <dbReference type="Proteomes" id="UP000232693"/>
    </source>
</evidence>
<protein>
    <submittedName>
        <fullName evidence="1">DUF3579 domain-containing protein</fullName>
    </submittedName>
</protein>
<dbReference type="Pfam" id="PF12112">
    <property type="entry name" value="DUF3579"/>
    <property type="match status" value="1"/>
</dbReference>
<dbReference type="Gene3D" id="3.30.70.2340">
    <property type="entry name" value="Uncharacterised protein PF12112 family, DUF3579"/>
    <property type="match status" value="1"/>
</dbReference>
<accession>A0A2K9AXU7</accession>
<dbReference type="InterPro" id="IPR021969">
    <property type="entry name" value="DUF3579"/>
</dbReference>
<keyword evidence="2" id="KW-1185">Reference proteome</keyword>
<organism evidence="1 2">
    <name type="scientific">Kangiella profundi</name>
    <dbReference type="NCBI Taxonomy" id="1561924"/>
    <lineage>
        <taxon>Bacteria</taxon>
        <taxon>Pseudomonadati</taxon>
        <taxon>Pseudomonadota</taxon>
        <taxon>Gammaproteobacteria</taxon>
        <taxon>Kangiellales</taxon>
        <taxon>Kangiellaceae</taxon>
        <taxon>Kangiella</taxon>
    </lineage>
</organism>
<dbReference type="OrthoDB" id="9814727at2"/>
<dbReference type="KEGG" id="kpd:CW740_05200"/>
<gene>
    <name evidence="1" type="ORF">CW740_05200</name>
</gene>
<evidence type="ECO:0000313" key="1">
    <source>
        <dbReference type="EMBL" id="AUD78679.1"/>
    </source>
</evidence>
<reference evidence="1 2" key="1">
    <citation type="submission" date="2017-12" db="EMBL/GenBank/DDBJ databases">
        <title>Kangiella profundi FT102 completed genome.</title>
        <authorList>
            <person name="Xu J."/>
            <person name="Wang J."/>
            <person name="Lu Y."/>
        </authorList>
    </citation>
    <scope>NUCLEOTIDE SEQUENCE [LARGE SCALE GENOMIC DNA]</scope>
    <source>
        <strain evidence="1 2">FT102</strain>
    </source>
</reference>